<keyword evidence="1" id="KW-0812">Transmembrane</keyword>
<accession>A0A6J7KA46</accession>
<sequence>MNLAAACFVTFAPILAVALLSGRLISRATGEQKPSIVIATGLAFGLVGYGVVVIMLGHLQMFRTTVFLVIAVAATCVSVWRYRTLVAWAKACFRGLLETWKASPLLATAVAGVFAMATALQWVSPLGPDERDYKWGTPLAYAAEHGFLEVDARLSNGVYLSQLLSVPAASFRNVIAARWLGLIALLMLAAAVWFITKVFSGDARWAVLLLATSPVIIYRWNGTGSDLLGASLALLAAAWVVSGKLDSRRAAVIGILVAASIATKVIMVAPVAIVLAWALLRARKEGASNKSVLSYIVIFGGSVLGSFALSALQTMVVSGRLSDTRSRPLYPSGSAELARGVAAGRIPSLHDILILPVTPFVSGLRSVEPYGTRIGLLMVVGLALALVAVFIAPSPWRERIRPALLIGAISYFAVAPLFIKTRFLVFSWGMWTAAVGITLGWLRSSVRRSVWILIGAGATCLGGIEMINASVLLLRSLR</sequence>
<feature type="transmembrane region" description="Helical" evidence="1">
    <location>
        <begin position="403"/>
        <end position="419"/>
    </location>
</feature>
<dbReference type="EMBL" id="CAFBNL010000029">
    <property type="protein sequence ID" value="CAB4951014.1"/>
    <property type="molecule type" value="Genomic_DNA"/>
</dbReference>
<dbReference type="AlphaFoldDB" id="A0A6J7KA46"/>
<gene>
    <name evidence="2" type="ORF">UFOPK3789_00684</name>
</gene>
<feature type="transmembrane region" description="Helical" evidence="1">
    <location>
        <begin position="64"/>
        <end position="82"/>
    </location>
</feature>
<feature type="transmembrane region" description="Helical" evidence="1">
    <location>
        <begin position="36"/>
        <end position="57"/>
    </location>
</feature>
<evidence type="ECO:0000313" key="2">
    <source>
        <dbReference type="EMBL" id="CAB4951014.1"/>
    </source>
</evidence>
<feature type="transmembrane region" description="Helical" evidence="1">
    <location>
        <begin position="370"/>
        <end position="391"/>
    </location>
</feature>
<evidence type="ECO:0000256" key="1">
    <source>
        <dbReference type="SAM" id="Phobius"/>
    </source>
</evidence>
<organism evidence="2">
    <name type="scientific">freshwater metagenome</name>
    <dbReference type="NCBI Taxonomy" id="449393"/>
    <lineage>
        <taxon>unclassified sequences</taxon>
        <taxon>metagenomes</taxon>
        <taxon>ecological metagenomes</taxon>
    </lineage>
</organism>
<feature type="transmembrane region" description="Helical" evidence="1">
    <location>
        <begin position="202"/>
        <end position="220"/>
    </location>
</feature>
<feature type="transmembrane region" description="Helical" evidence="1">
    <location>
        <begin position="292"/>
        <end position="312"/>
    </location>
</feature>
<protein>
    <submittedName>
        <fullName evidence="2">Unannotated protein</fullName>
    </submittedName>
</protein>
<keyword evidence="1" id="KW-1133">Transmembrane helix</keyword>
<proteinExistence type="predicted"/>
<feature type="transmembrane region" description="Helical" evidence="1">
    <location>
        <begin position="425"/>
        <end position="442"/>
    </location>
</feature>
<keyword evidence="1" id="KW-0472">Membrane</keyword>
<feature type="transmembrane region" description="Helical" evidence="1">
    <location>
        <begin position="179"/>
        <end position="196"/>
    </location>
</feature>
<feature type="transmembrane region" description="Helical" evidence="1">
    <location>
        <begin position="449"/>
        <end position="474"/>
    </location>
</feature>
<feature type="transmembrane region" description="Helical" evidence="1">
    <location>
        <begin position="251"/>
        <end position="280"/>
    </location>
</feature>
<reference evidence="2" key="1">
    <citation type="submission" date="2020-05" db="EMBL/GenBank/DDBJ databases">
        <authorList>
            <person name="Chiriac C."/>
            <person name="Salcher M."/>
            <person name="Ghai R."/>
            <person name="Kavagutti S V."/>
        </authorList>
    </citation>
    <scope>NUCLEOTIDE SEQUENCE</scope>
</reference>
<feature type="transmembrane region" description="Helical" evidence="1">
    <location>
        <begin position="227"/>
        <end position="245"/>
    </location>
</feature>
<feature type="transmembrane region" description="Helical" evidence="1">
    <location>
        <begin position="102"/>
        <end position="123"/>
    </location>
</feature>
<name>A0A6J7KA46_9ZZZZ</name>